<reference evidence="2" key="2">
    <citation type="journal article" date="2021" name="Genome Biol. Evol.">
        <title>Developing a high-quality reference genome for a parasitic bivalve with doubly uniparental inheritance (Bivalvia: Unionida).</title>
        <authorList>
            <person name="Smith C.H."/>
        </authorList>
    </citation>
    <scope>NUCLEOTIDE SEQUENCE</scope>
    <source>
        <strain evidence="2">CHS0354</strain>
        <tissue evidence="2">Mantle</tissue>
    </source>
</reference>
<evidence type="ECO:0000313" key="3">
    <source>
        <dbReference type="Proteomes" id="UP001195483"/>
    </source>
</evidence>
<reference evidence="2" key="1">
    <citation type="journal article" date="2021" name="Genome Biol. Evol.">
        <title>A High-Quality Reference Genome for a Parasitic Bivalve with Doubly Uniparental Inheritance (Bivalvia: Unionida).</title>
        <authorList>
            <person name="Smith C.H."/>
        </authorList>
    </citation>
    <scope>NUCLEOTIDE SEQUENCE</scope>
    <source>
        <strain evidence="2">CHS0354</strain>
    </source>
</reference>
<feature type="compositionally biased region" description="Low complexity" evidence="1">
    <location>
        <begin position="149"/>
        <end position="163"/>
    </location>
</feature>
<dbReference type="EMBL" id="JAEAOA010001293">
    <property type="protein sequence ID" value="KAK3589715.1"/>
    <property type="molecule type" value="Genomic_DNA"/>
</dbReference>
<accession>A0AAE0SCV9</accession>
<name>A0AAE0SCV9_9BIVA</name>
<proteinExistence type="predicted"/>
<dbReference type="Proteomes" id="UP001195483">
    <property type="component" value="Unassembled WGS sequence"/>
</dbReference>
<feature type="region of interest" description="Disordered" evidence="1">
    <location>
        <begin position="107"/>
        <end position="180"/>
    </location>
</feature>
<evidence type="ECO:0000256" key="1">
    <source>
        <dbReference type="SAM" id="MobiDB-lite"/>
    </source>
</evidence>
<dbReference type="AlphaFoldDB" id="A0AAE0SCV9"/>
<sequence length="180" mass="20719">MGFEERLKSRPWSKLENNRIMIKVDKQNLETMPEFFKIKGLVVQRWFHNCHIIRPCSICGRKGHKKFDCARANMQRQQSYANIARNENIIGDVCDDNIKEKEQEIDTNINEQENEDIDKNQESNDTTEALPEDKTTSTGPVETSRQAITPTKNETNKNPPTTSKGKRKGTKRGLSLSLKL</sequence>
<evidence type="ECO:0000313" key="2">
    <source>
        <dbReference type="EMBL" id="KAK3589715.1"/>
    </source>
</evidence>
<organism evidence="2 3">
    <name type="scientific">Potamilus streckersoni</name>
    <dbReference type="NCBI Taxonomy" id="2493646"/>
    <lineage>
        <taxon>Eukaryota</taxon>
        <taxon>Metazoa</taxon>
        <taxon>Spiralia</taxon>
        <taxon>Lophotrochozoa</taxon>
        <taxon>Mollusca</taxon>
        <taxon>Bivalvia</taxon>
        <taxon>Autobranchia</taxon>
        <taxon>Heteroconchia</taxon>
        <taxon>Palaeoheterodonta</taxon>
        <taxon>Unionida</taxon>
        <taxon>Unionoidea</taxon>
        <taxon>Unionidae</taxon>
        <taxon>Ambleminae</taxon>
        <taxon>Lampsilini</taxon>
        <taxon>Potamilus</taxon>
    </lineage>
</organism>
<protein>
    <submittedName>
        <fullName evidence="2">Uncharacterized protein</fullName>
    </submittedName>
</protein>
<reference evidence="2" key="3">
    <citation type="submission" date="2023-05" db="EMBL/GenBank/DDBJ databases">
        <authorList>
            <person name="Smith C.H."/>
        </authorList>
    </citation>
    <scope>NUCLEOTIDE SEQUENCE</scope>
    <source>
        <strain evidence="2">CHS0354</strain>
        <tissue evidence="2">Mantle</tissue>
    </source>
</reference>
<comment type="caution">
    <text evidence="2">The sequence shown here is derived from an EMBL/GenBank/DDBJ whole genome shotgun (WGS) entry which is preliminary data.</text>
</comment>
<feature type="compositionally biased region" description="Polar residues" evidence="1">
    <location>
        <begin position="136"/>
        <end position="148"/>
    </location>
</feature>
<keyword evidence="3" id="KW-1185">Reference proteome</keyword>
<gene>
    <name evidence="2" type="ORF">CHS0354_021036</name>
</gene>